<name>A0A1E8F0U0_9CLOT</name>
<dbReference type="Pfam" id="PF10040">
    <property type="entry name" value="CRISPR_Cas6"/>
    <property type="match status" value="1"/>
</dbReference>
<dbReference type="InterPro" id="IPR019267">
    <property type="entry name" value="CRISPR-assoc_Cas6_C"/>
</dbReference>
<gene>
    <name evidence="2" type="ORF">CLOACE_04530</name>
</gene>
<proteinExistence type="predicted"/>
<organism evidence="2 3">
    <name type="scientific">Clostridium acetireducens DSM 10703</name>
    <dbReference type="NCBI Taxonomy" id="1121290"/>
    <lineage>
        <taxon>Bacteria</taxon>
        <taxon>Bacillati</taxon>
        <taxon>Bacillota</taxon>
        <taxon>Clostridia</taxon>
        <taxon>Eubacteriales</taxon>
        <taxon>Clostridiaceae</taxon>
        <taxon>Clostridium</taxon>
    </lineage>
</organism>
<dbReference type="RefSeq" id="WP_070109423.1">
    <property type="nucleotide sequence ID" value="NZ_LZFO01000005.1"/>
</dbReference>
<evidence type="ECO:0000313" key="3">
    <source>
        <dbReference type="Proteomes" id="UP000175744"/>
    </source>
</evidence>
<dbReference type="Proteomes" id="UP000175744">
    <property type="component" value="Unassembled WGS sequence"/>
</dbReference>
<dbReference type="EMBL" id="LZFO01000005">
    <property type="protein sequence ID" value="OFI07048.1"/>
    <property type="molecule type" value="Genomic_DNA"/>
</dbReference>
<keyword evidence="3" id="KW-1185">Reference proteome</keyword>
<comment type="caution">
    <text evidence="2">The sequence shown here is derived from an EMBL/GenBank/DDBJ whole genome shotgun (WGS) entry which is preliminary data.</text>
</comment>
<accession>A0A1E8F0U0</accession>
<evidence type="ECO:0000259" key="1">
    <source>
        <dbReference type="Pfam" id="PF10040"/>
    </source>
</evidence>
<dbReference type="AlphaFoldDB" id="A0A1E8F0U0"/>
<reference evidence="2 3" key="1">
    <citation type="submission" date="2016-06" db="EMBL/GenBank/DDBJ databases">
        <title>Genome sequence of Clostridium acetireducens DSM 10703.</title>
        <authorList>
            <person name="Poehlein A."/>
            <person name="Fluechter S."/>
            <person name="Duerre P."/>
            <person name="Daniel R."/>
        </authorList>
    </citation>
    <scope>NUCLEOTIDE SEQUENCE [LARGE SCALE GENOMIC DNA]</scope>
    <source>
        <strain evidence="2 3">DSM 10703</strain>
    </source>
</reference>
<sequence>MLNIKYTKAKFIFRFTKDSILPQFKSSALRGVLGKALITFNCIGDENCNKCYFKKSCIVQNIMSHGLREQVEFVPKNTSISSFVIECEDERTNFKKGDILEFYITIFGDSIVFFPQYLYAFQAMENVGLGSYNAKYELVQVSNDIEEPIFYDNEFLKFNIKIRTLEEYVSNRFQQIPEVKTINFTTPFRVLKKGKLVRKINYKDIIIALYRRLIILNALDGIKVDNTIIDLEGNIEEVNSEWINVKRHSNRQKQDMNFGGVTGKFILPESINEIKEYILAGEIIHIGKNTSFGLGKFEIGLF</sequence>
<protein>
    <recommendedName>
        <fullName evidence="1">CRISPR-associated protein Cas6 C-terminal domain-containing protein</fullName>
    </recommendedName>
</protein>
<evidence type="ECO:0000313" key="2">
    <source>
        <dbReference type="EMBL" id="OFI07048.1"/>
    </source>
</evidence>
<dbReference type="STRING" id="1121290.CLAOCE_04530"/>
<dbReference type="OrthoDB" id="9787241at2"/>
<feature type="domain" description="CRISPR-associated protein Cas6 C-terminal" evidence="1">
    <location>
        <begin position="182"/>
        <end position="296"/>
    </location>
</feature>